<dbReference type="Proteomes" id="UP000433071">
    <property type="component" value="Unassembled WGS sequence"/>
</dbReference>
<proteinExistence type="predicted"/>
<dbReference type="GO" id="GO:0016887">
    <property type="term" value="F:ATP hydrolysis activity"/>
    <property type="evidence" value="ECO:0007669"/>
    <property type="project" value="TreeGrafter"/>
</dbReference>
<dbReference type="Pfam" id="PF01656">
    <property type="entry name" value="CbiA"/>
    <property type="match status" value="1"/>
</dbReference>
<name>A0A6I3M5V9_9MICO</name>
<evidence type="ECO:0000313" key="3">
    <source>
        <dbReference type="Proteomes" id="UP000433071"/>
    </source>
</evidence>
<dbReference type="Gene3D" id="3.40.50.300">
    <property type="entry name" value="P-loop containing nucleotide triphosphate hydrolases"/>
    <property type="match status" value="1"/>
</dbReference>
<dbReference type="GO" id="GO:0005829">
    <property type="term" value="C:cytosol"/>
    <property type="evidence" value="ECO:0007669"/>
    <property type="project" value="TreeGrafter"/>
</dbReference>
<dbReference type="GO" id="GO:0051782">
    <property type="term" value="P:negative regulation of cell division"/>
    <property type="evidence" value="ECO:0007669"/>
    <property type="project" value="TreeGrafter"/>
</dbReference>
<evidence type="ECO:0000313" key="2">
    <source>
        <dbReference type="EMBL" id="MTH68859.1"/>
    </source>
</evidence>
<accession>A0A6I3M5V9</accession>
<evidence type="ECO:0000259" key="1">
    <source>
        <dbReference type="Pfam" id="PF01656"/>
    </source>
</evidence>
<dbReference type="EMBL" id="WMLB01000023">
    <property type="protein sequence ID" value="MTH68859.1"/>
    <property type="molecule type" value="Genomic_DNA"/>
</dbReference>
<dbReference type="InterPro" id="IPR027417">
    <property type="entry name" value="P-loop_NTPase"/>
</dbReference>
<dbReference type="InterPro" id="IPR050625">
    <property type="entry name" value="ParA/MinD_ATPase"/>
</dbReference>
<comment type="caution">
    <text evidence="2">The sequence shown here is derived from an EMBL/GenBank/DDBJ whole genome shotgun (WGS) entry which is preliminary data.</text>
</comment>
<dbReference type="GO" id="GO:0005524">
    <property type="term" value="F:ATP binding"/>
    <property type="evidence" value="ECO:0007669"/>
    <property type="project" value="TreeGrafter"/>
</dbReference>
<dbReference type="RefSeq" id="WP_155051911.1">
    <property type="nucleotide sequence ID" value="NZ_BAAAIB010000002.1"/>
</dbReference>
<dbReference type="GO" id="GO:0009898">
    <property type="term" value="C:cytoplasmic side of plasma membrane"/>
    <property type="evidence" value="ECO:0007669"/>
    <property type="project" value="TreeGrafter"/>
</dbReference>
<dbReference type="OrthoDB" id="3217709at2"/>
<protein>
    <submittedName>
        <fullName evidence="2">Regulator</fullName>
    </submittedName>
</protein>
<dbReference type="SUPFAM" id="SSF52540">
    <property type="entry name" value="P-loop containing nucleoside triphosphate hydrolases"/>
    <property type="match status" value="1"/>
</dbReference>
<organism evidence="2 3">
    <name type="scientific">Agromyces bracchium</name>
    <dbReference type="NCBI Taxonomy" id="88376"/>
    <lineage>
        <taxon>Bacteria</taxon>
        <taxon>Bacillati</taxon>
        <taxon>Actinomycetota</taxon>
        <taxon>Actinomycetes</taxon>
        <taxon>Micrococcales</taxon>
        <taxon>Microbacteriaceae</taxon>
        <taxon>Agromyces</taxon>
    </lineage>
</organism>
<keyword evidence="3" id="KW-1185">Reference proteome</keyword>
<gene>
    <name evidence="2" type="ORF">GJ743_10800</name>
</gene>
<dbReference type="PANTHER" id="PTHR43384:SF13">
    <property type="entry name" value="SLR0110 PROTEIN"/>
    <property type="match status" value="1"/>
</dbReference>
<feature type="domain" description="CobQ/CobB/MinD/ParA nucleotide binding" evidence="1">
    <location>
        <begin position="137"/>
        <end position="346"/>
    </location>
</feature>
<dbReference type="AlphaFoldDB" id="A0A6I3M5V9"/>
<dbReference type="InterPro" id="IPR002586">
    <property type="entry name" value="CobQ/CobB/MinD/ParA_Nub-bd_dom"/>
</dbReference>
<reference evidence="2 3" key="1">
    <citation type="submission" date="2019-11" db="EMBL/GenBank/DDBJ databases">
        <title>Agromyces kandeliae sp. nov., isolated from mangrove soil.</title>
        <authorList>
            <person name="Wang R."/>
        </authorList>
    </citation>
    <scope>NUCLEOTIDE SEQUENCE [LARGE SCALE GENOMIC DNA]</scope>
    <source>
        <strain evidence="2 3">JCM 11433</strain>
    </source>
</reference>
<dbReference type="PANTHER" id="PTHR43384">
    <property type="entry name" value="SEPTUM SITE-DETERMINING PROTEIN MIND HOMOLOG, CHLOROPLASTIC-RELATED"/>
    <property type="match status" value="1"/>
</dbReference>
<sequence length="421" mass="44472">MARLALALDPSVEDRFLADLVEAGHVIVARVVGRRDVLDCLDVLGPDAVVVGAGAATLDAELLAACDRRGIRVVALASTDRDRAEASRIGLHEVLDAEVEPAELEAVLSGGPNLPSRLVDATGPLESSHRADLPGVIAVWGPSGAPGRTTTAVGIASELAAAGHLVALVDADPYGGAIAPALGLLDEAPGFASACRLAGSGALDRVELERIAQRYSSPRASFDVFTGLVGPSRWPELSQERVTETLRVMRARFEFVVIDVGFSLERDEELTSDPFAPRRNAATFAVLSAADRVVAVGLADPVGLSRLLRGHAELVEHVDPDRIDVLVNRVRTSALGIDAHAQVRQTLRRFAGLADAVLLPHDGRATDAAILTARTLRDAAPRSPLRAALRSYVDDRLLASAAEPRRGRVPFGALRRRAIAV</sequence>